<dbReference type="EMBL" id="BAABAK010000004">
    <property type="protein sequence ID" value="GAA3958763.1"/>
    <property type="molecule type" value="Genomic_DNA"/>
</dbReference>
<reference evidence="2" key="1">
    <citation type="journal article" date="2019" name="Int. J. Syst. Evol. Microbiol.">
        <title>The Global Catalogue of Microorganisms (GCM) 10K type strain sequencing project: providing services to taxonomists for standard genome sequencing and annotation.</title>
        <authorList>
            <consortium name="The Broad Institute Genomics Platform"/>
            <consortium name="The Broad Institute Genome Sequencing Center for Infectious Disease"/>
            <person name="Wu L."/>
            <person name="Ma J."/>
        </authorList>
    </citation>
    <scope>NUCLEOTIDE SEQUENCE [LARGE SCALE GENOMIC DNA]</scope>
    <source>
        <strain evidence="2">JCM 17338</strain>
    </source>
</reference>
<evidence type="ECO:0000313" key="2">
    <source>
        <dbReference type="Proteomes" id="UP001501081"/>
    </source>
</evidence>
<organism evidence="1 2">
    <name type="scientific">Pedobacter ginsengiterrae</name>
    <dbReference type="NCBI Taxonomy" id="871696"/>
    <lineage>
        <taxon>Bacteria</taxon>
        <taxon>Pseudomonadati</taxon>
        <taxon>Bacteroidota</taxon>
        <taxon>Sphingobacteriia</taxon>
        <taxon>Sphingobacteriales</taxon>
        <taxon>Sphingobacteriaceae</taxon>
        <taxon>Pedobacter</taxon>
    </lineage>
</organism>
<evidence type="ECO:0000313" key="1">
    <source>
        <dbReference type="EMBL" id="GAA3958763.1"/>
    </source>
</evidence>
<keyword evidence="2" id="KW-1185">Reference proteome</keyword>
<protein>
    <submittedName>
        <fullName evidence="1">Uncharacterized protein</fullName>
    </submittedName>
</protein>
<gene>
    <name evidence="1" type="ORF">GCM10022246_10370</name>
</gene>
<name>A0ABP7P436_9SPHI</name>
<comment type="caution">
    <text evidence="1">The sequence shown here is derived from an EMBL/GenBank/DDBJ whole genome shotgun (WGS) entry which is preliminary data.</text>
</comment>
<sequence>MHFKLDEAIFMYKLIPWVVISDINYFSVAQCDYFFSHNELKKGVKKSIPNASIKINKQL</sequence>
<dbReference type="Proteomes" id="UP001501081">
    <property type="component" value="Unassembled WGS sequence"/>
</dbReference>
<proteinExistence type="predicted"/>
<accession>A0ABP7P436</accession>